<feature type="compositionally biased region" description="Basic residues" evidence="1">
    <location>
        <begin position="113"/>
        <end position="124"/>
    </location>
</feature>
<reference evidence="4" key="1">
    <citation type="submission" date="2025-08" db="UniProtKB">
        <authorList>
            <consortium name="RefSeq"/>
        </authorList>
    </citation>
    <scope>IDENTIFICATION</scope>
    <source>
        <tissue evidence="4">Testes</tissue>
    </source>
</reference>
<dbReference type="GeneID" id="102801089"/>
<proteinExistence type="predicted"/>
<evidence type="ECO:0000256" key="1">
    <source>
        <dbReference type="SAM" id="MobiDB-lite"/>
    </source>
</evidence>
<evidence type="ECO:0000313" key="3">
    <source>
        <dbReference type="Proteomes" id="UP000694865"/>
    </source>
</evidence>
<evidence type="ECO:0000259" key="2">
    <source>
        <dbReference type="PROSITE" id="PS00028"/>
    </source>
</evidence>
<feature type="non-terminal residue" evidence="4">
    <location>
        <position position="124"/>
    </location>
</feature>
<accession>A0ABM0MHS8</accession>
<dbReference type="InterPro" id="IPR013087">
    <property type="entry name" value="Znf_C2H2_type"/>
</dbReference>
<organism evidence="3 4">
    <name type="scientific">Saccoglossus kowalevskii</name>
    <name type="common">Acorn worm</name>
    <dbReference type="NCBI Taxonomy" id="10224"/>
    <lineage>
        <taxon>Eukaryota</taxon>
        <taxon>Metazoa</taxon>
        <taxon>Hemichordata</taxon>
        <taxon>Enteropneusta</taxon>
        <taxon>Harrimaniidae</taxon>
        <taxon>Saccoglossus</taxon>
    </lineage>
</organism>
<feature type="region of interest" description="Disordered" evidence="1">
    <location>
        <begin position="94"/>
        <end position="124"/>
    </location>
</feature>
<name>A0ABM0MHS8_SACKO</name>
<dbReference type="Proteomes" id="UP000694865">
    <property type="component" value="Unplaced"/>
</dbReference>
<evidence type="ECO:0000313" key="4">
    <source>
        <dbReference type="RefSeq" id="XP_006819569.1"/>
    </source>
</evidence>
<gene>
    <name evidence="4" type="primary">LOC102801089</name>
</gene>
<protein>
    <submittedName>
        <fullName evidence="4">Uncharacterized protein LOC102801089</fullName>
    </submittedName>
</protein>
<keyword evidence="3" id="KW-1185">Reference proteome</keyword>
<feature type="domain" description="C2H2-type" evidence="2">
    <location>
        <begin position="73"/>
        <end position="94"/>
    </location>
</feature>
<sequence length="124" mass="13965">MACVWKESQSDDEEFTSVFSDYDFSDSDFSDDENIVEDGKSKVGRADRRNLRFLDVYIEVNCEADGDAGKYKCTVCCKLFKTKQGCKNHLLNGHNIRDHGTAPGDSNTEVNKAKTKPKTKLNTK</sequence>
<dbReference type="RefSeq" id="XP_006819569.1">
    <property type="nucleotide sequence ID" value="XM_006819506.1"/>
</dbReference>
<dbReference type="PROSITE" id="PS00028">
    <property type="entry name" value="ZINC_FINGER_C2H2_1"/>
    <property type="match status" value="1"/>
</dbReference>